<comment type="caution">
    <text evidence="2">The sequence shown here is derived from an EMBL/GenBank/DDBJ whole genome shotgun (WGS) entry which is preliminary data.</text>
</comment>
<keyword evidence="3" id="KW-1185">Reference proteome</keyword>
<protein>
    <submittedName>
        <fullName evidence="2">Uncharacterized protein</fullName>
    </submittedName>
</protein>
<dbReference type="AlphaFoldDB" id="A0A9P0Z3Z3"/>
<proteinExistence type="predicted"/>
<dbReference type="Proteomes" id="UP001152484">
    <property type="component" value="Unassembled WGS sequence"/>
</dbReference>
<feature type="compositionally biased region" description="Basic and acidic residues" evidence="1">
    <location>
        <begin position="108"/>
        <end position="117"/>
    </location>
</feature>
<evidence type="ECO:0000313" key="3">
    <source>
        <dbReference type="Proteomes" id="UP001152484"/>
    </source>
</evidence>
<gene>
    <name evidence="2" type="ORF">CEURO_LOCUS9423</name>
</gene>
<name>A0A9P0Z3Z3_CUSEU</name>
<organism evidence="2 3">
    <name type="scientific">Cuscuta europaea</name>
    <name type="common">European dodder</name>
    <dbReference type="NCBI Taxonomy" id="41803"/>
    <lineage>
        <taxon>Eukaryota</taxon>
        <taxon>Viridiplantae</taxon>
        <taxon>Streptophyta</taxon>
        <taxon>Embryophyta</taxon>
        <taxon>Tracheophyta</taxon>
        <taxon>Spermatophyta</taxon>
        <taxon>Magnoliopsida</taxon>
        <taxon>eudicotyledons</taxon>
        <taxon>Gunneridae</taxon>
        <taxon>Pentapetalae</taxon>
        <taxon>asterids</taxon>
        <taxon>lamiids</taxon>
        <taxon>Solanales</taxon>
        <taxon>Convolvulaceae</taxon>
        <taxon>Cuscuteae</taxon>
        <taxon>Cuscuta</taxon>
        <taxon>Cuscuta subgen. Cuscuta</taxon>
    </lineage>
</organism>
<evidence type="ECO:0000256" key="1">
    <source>
        <dbReference type="SAM" id="MobiDB-lite"/>
    </source>
</evidence>
<feature type="region of interest" description="Disordered" evidence="1">
    <location>
        <begin position="44"/>
        <end position="124"/>
    </location>
</feature>
<evidence type="ECO:0000313" key="2">
    <source>
        <dbReference type="EMBL" id="CAH9085952.1"/>
    </source>
</evidence>
<feature type="compositionally biased region" description="Low complexity" evidence="1">
    <location>
        <begin position="59"/>
        <end position="70"/>
    </location>
</feature>
<sequence>MKSSRLVFLLQSSRLQVFSSDPSRGREKAASRLLSSIEESRKRETFRLYPTIPAPHIPSSSKAKSKSSSTEDGESGTGGPKSELSPIEEDESGTDCLRSELLSIGGTTREDNGEARRCCCHGRS</sequence>
<dbReference type="EMBL" id="CAMAPE010000019">
    <property type="protein sequence ID" value="CAH9085952.1"/>
    <property type="molecule type" value="Genomic_DNA"/>
</dbReference>
<accession>A0A9P0Z3Z3</accession>
<reference evidence="2" key="1">
    <citation type="submission" date="2022-07" db="EMBL/GenBank/DDBJ databases">
        <authorList>
            <person name="Macas J."/>
            <person name="Novak P."/>
            <person name="Neumann P."/>
        </authorList>
    </citation>
    <scope>NUCLEOTIDE SEQUENCE</scope>
</reference>